<proteinExistence type="predicted"/>
<evidence type="ECO:0000256" key="1">
    <source>
        <dbReference type="SAM" id="MobiDB-lite"/>
    </source>
</evidence>
<dbReference type="Gene3D" id="3.30.70.1070">
    <property type="entry name" value="Sporulation related repeat"/>
    <property type="match status" value="1"/>
</dbReference>
<evidence type="ECO:0000313" key="5">
    <source>
        <dbReference type="Proteomes" id="UP000318349"/>
    </source>
</evidence>
<keyword evidence="2" id="KW-0472">Membrane</keyword>
<dbReference type="Proteomes" id="UP000318349">
    <property type="component" value="Unassembled WGS sequence"/>
</dbReference>
<dbReference type="GO" id="GO:0042834">
    <property type="term" value="F:peptidoglycan binding"/>
    <property type="evidence" value="ECO:0007669"/>
    <property type="project" value="InterPro"/>
</dbReference>
<feature type="compositionally biased region" description="Low complexity" evidence="1">
    <location>
        <begin position="1"/>
        <end position="22"/>
    </location>
</feature>
<keyword evidence="2" id="KW-1133">Transmembrane helix</keyword>
<comment type="caution">
    <text evidence="4">The sequence shown here is derived from an EMBL/GenBank/DDBJ whole genome shotgun (WGS) entry which is preliminary data.</text>
</comment>
<keyword evidence="2" id="KW-0812">Transmembrane</keyword>
<gene>
    <name evidence="4" type="ORF">FHP89_20545</name>
</gene>
<dbReference type="AlphaFoldDB" id="A0A557RZ04"/>
<dbReference type="PROSITE" id="PS51724">
    <property type="entry name" value="SPOR"/>
    <property type="match status" value="1"/>
</dbReference>
<name>A0A557RZ04_9RHOO</name>
<accession>A0A557RZ04</accession>
<sequence length="289" mass="31304">MVTLTWRPTTATSPASSKTTSTRPKRWPRRWRICPKSVKEPSVPILRFLIILLVLVNAIALAAWQGWFGQDGTRSEPERVTNQLKPEQIQVLDDAAVAALQAEARSAAAPAPAPVVVPPPEPAPPPAPVVEAPPPVVSVPKACVAFAGLDDEAADRLTRQALREPDFTARDKATTDVTSWWVHIPAHPTKDAAERRASEIRAKGWNDLFVVGENGARPLTISLGLFKSEASAKEQVRRIQAKGVRGVVIEERGDTTHRIEISGPAEALIERAAEWAGAYAGATREDCLP</sequence>
<dbReference type="Pfam" id="PF05036">
    <property type="entry name" value="SPOR"/>
    <property type="match status" value="1"/>
</dbReference>
<evidence type="ECO:0000256" key="2">
    <source>
        <dbReference type="SAM" id="Phobius"/>
    </source>
</evidence>
<protein>
    <submittedName>
        <fullName evidence="4">SPOR domain-containing protein</fullName>
    </submittedName>
</protein>
<organism evidence="4 5">
    <name type="scientific">Denitromonas halophila</name>
    <dbReference type="NCBI Taxonomy" id="1629404"/>
    <lineage>
        <taxon>Bacteria</taxon>
        <taxon>Pseudomonadati</taxon>
        <taxon>Pseudomonadota</taxon>
        <taxon>Betaproteobacteria</taxon>
        <taxon>Rhodocyclales</taxon>
        <taxon>Zoogloeaceae</taxon>
        <taxon>Denitromonas</taxon>
    </lineage>
</organism>
<feature type="transmembrane region" description="Helical" evidence="2">
    <location>
        <begin position="45"/>
        <end position="64"/>
    </location>
</feature>
<dbReference type="EMBL" id="VMNI01000033">
    <property type="protein sequence ID" value="TVO70390.1"/>
    <property type="molecule type" value="Genomic_DNA"/>
</dbReference>
<feature type="region of interest" description="Disordered" evidence="1">
    <location>
        <begin position="1"/>
        <end position="26"/>
    </location>
</feature>
<dbReference type="InterPro" id="IPR036680">
    <property type="entry name" value="SPOR-like_sf"/>
</dbReference>
<reference evidence="4 5" key="1">
    <citation type="submission" date="2019-07" db="EMBL/GenBank/DDBJ databases">
        <title>The pathways for chlorine oxyanion respiration interact through the shared metabolite chlorate.</title>
        <authorList>
            <person name="Barnum T.P."/>
            <person name="Cheng Y."/>
            <person name="Hill K.A."/>
            <person name="Lucas L.N."/>
            <person name="Carlson H.K."/>
            <person name="Coates J.D."/>
        </authorList>
    </citation>
    <scope>NUCLEOTIDE SEQUENCE [LARGE SCALE GENOMIC DNA]</scope>
    <source>
        <strain evidence="4 5">SFB-1</strain>
    </source>
</reference>
<evidence type="ECO:0000259" key="3">
    <source>
        <dbReference type="PROSITE" id="PS51724"/>
    </source>
</evidence>
<evidence type="ECO:0000313" key="4">
    <source>
        <dbReference type="EMBL" id="TVO70390.1"/>
    </source>
</evidence>
<dbReference type="InterPro" id="IPR007730">
    <property type="entry name" value="SPOR-like_dom"/>
</dbReference>
<feature type="domain" description="SPOR" evidence="3">
    <location>
        <begin position="174"/>
        <end position="252"/>
    </location>
</feature>